<evidence type="ECO:0000259" key="2">
    <source>
        <dbReference type="Pfam" id="PF02746"/>
    </source>
</evidence>
<dbReference type="PANTHER" id="PTHR48080:SF2">
    <property type="entry name" value="D-GALACTONATE DEHYDRATASE"/>
    <property type="match status" value="1"/>
</dbReference>
<dbReference type="Gene3D" id="3.30.390.10">
    <property type="entry name" value="Enolase-like, N-terminal domain"/>
    <property type="match status" value="1"/>
</dbReference>
<dbReference type="SUPFAM" id="SSF54826">
    <property type="entry name" value="Enolase N-terminal domain-like"/>
    <property type="match status" value="1"/>
</dbReference>
<dbReference type="EMBL" id="UINC01191422">
    <property type="protein sequence ID" value="SVE06065.1"/>
    <property type="molecule type" value="Genomic_DNA"/>
</dbReference>
<proteinExistence type="predicted"/>
<dbReference type="InterPro" id="IPR034593">
    <property type="entry name" value="DgoD-like"/>
</dbReference>
<reference evidence="3" key="1">
    <citation type="submission" date="2018-05" db="EMBL/GenBank/DDBJ databases">
        <authorList>
            <person name="Lanie J.A."/>
            <person name="Ng W.-L."/>
            <person name="Kazmierczak K.M."/>
            <person name="Andrzejewski T.M."/>
            <person name="Davidsen T.M."/>
            <person name="Wayne K.J."/>
            <person name="Tettelin H."/>
            <person name="Glass J.I."/>
            <person name="Rusch D."/>
            <person name="Podicherti R."/>
            <person name="Tsui H.-C.T."/>
            <person name="Winkler M.E."/>
        </authorList>
    </citation>
    <scope>NUCLEOTIDE SEQUENCE</scope>
</reference>
<keyword evidence="1" id="KW-0456">Lyase</keyword>
<dbReference type="PANTHER" id="PTHR48080">
    <property type="entry name" value="D-GALACTONATE DEHYDRATASE-RELATED"/>
    <property type="match status" value="1"/>
</dbReference>
<dbReference type="InterPro" id="IPR029017">
    <property type="entry name" value="Enolase-like_N"/>
</dbReference>
<accession>A0A383AFU9</accession>
<feature type="non-terminal residue" evidence="3">
    <location>
        <position position="115"/>
    </location>
</feature>
<gene>
    <name evidence="3" type="ORF">METZ01_LOCUS458919</name>
</gene>
<protein>
    <recommendedName>
        <fullName evidence="2">Mandelate racemase/muconate lactonizing enzyme N-terminal domain-containing protein</fullName>
    </recommendedName>
</protein>
<dbReference type="InterPro" id="IPR013341">
    <property type="entry name" value="Mandelate_racemase_N_dom"/>
</dbReference>
<evidence type="ECO:0000313" key="3">
    <source>
        <dbReference type="EMBL" id="SVE06065.1"/>
    </source>
</evidence>
<name>A0A383AFU9_9ZZZZ</name>
<dbReference type="GO" id="GO:0016829">
    <property type="term" value="F:lyase activity"/>
    <property type="evidence" value="ECO:0007669"/>
    <property type="project" value="UniProtKB-KW"/>
</dbReference>
<sequence>MKITNLKAEVLVADNADISLTSSAQDTVLVTVETDEGLVGYGETDANPWVVKACIESPGTHTMGQSMKDIIIGRDPLDVEDCWNALYVGTAMTGRRGAGVNAIGAIDMALWDIKG</sequence>
<feature type="domain" description="Mandelate racemase/muconate lactonizing enzyme N-terminal" evidence="2">
    <location>
        <begin position="21"/>
        <end position="115"/>
    </location>
</feature>
<evidence type="ECO:0000256" key="1">
    <source>
        <dbReference type="ARBA" id="ARBA00023239"/>
    </source>
</evidence>
<organism evidence="3">
    <name type="scientific">marine metagenome</name>
    <dbReference type="NCBI Taxonomy" id="408172"/>
    <lineage>
        <taxon>unclassified sequences</taxon>
        <taxon>metagenomes</taxon>
        <taxon>ecological metagenomes</taxon>
    </lineage>
</organism>
<dbReference type="Pfam" id="PF02746">
    <property type="entry name" value="MR_MLE_N"/>
    <property type="match status" value="1"/>
</dbReference>
<dbReference type="AlphaFoldDB" id="A0A383AFU9"/>